<accession>A0A7X1BAJ2</accession>
<reference evidence="1 2" key="1">
    <citation type="submission" date="2020-07" db="EMBL/GenBank/DDBJ databases">
        <authorList>
            <person name="Feng X."/>
        </authorList>
    </citation>
    <scope>NUCLEOTIDE SEQUENCE [LARGE SCALE GENOMIC DNA]</scope>
    <source>
        <strain evidence="1 2">JCM23202</strain>
    </source>
</reference>
<dbReference type="Proteomes" id="UP000526501">
    <property type="component" value="Unassembled WGS sequence"/>
</dbReference>
<dbReference type="AlphaFoldDB" id="A0A7X1BAJ2"/>
<keyword evidence="2" id="KW-1185">Reference proteome</keyword>
<organism evidence="1 2">
    <name type="scientific">Pelagicoccus albus</name>
    <dbReference type="NCBI Taxonomy" id="415222"/>
    <lineage>
        <taxon>Bacteria</taxon>
        <taxon>Pseudomonadati</taxon>
        <taxon>Verrucomicrobiota</taxon>
        <taxon>Opitutia</taxon>
        <taxon>Puniceicoccales</taxon>
        <taxon>Pelagicoccaceae</taxon>
        <taxon>Pelagicoccus</taxon>
    </lineage>
</organism>
<dbReference type="RefSeq" id="WP_185661224.1">
    <property type="nucleotide sequence ID" value="NZ_CAWPOO010000012.1"/>
</dbReference>
<gene>
    <name evidence="1" type="ORF">H5P27_15110</name>
</gene>
<dbReference type="EMBL" id="JACHVC010000012">
    <property type="protein sequence ID" value="MBC2607380.1"/>
    <property type="molecule type" value="Genomic_DNA"/>
</dbReference>
<proteinExistence type="predicted"/>
<evidence type="ECO:0000313" key="1">
    <source>
        <dbReference type="EMBL" id="MBC2607380.1"/>
    </source>
</evidence>
<name>A0A7X1BAJ2_9BACT</name>
<evidence type="ECO:0000313" key="2">
    <source>
        <dbReference type="Proteomes" id="UP000526501"/>
    </source>
</evidence>
<protein>
    <submittedName>
        <fullName evidence="1">Uncharacterized protein</fullName>
    </submittedName>
</protein>
<comment type="caution">
    <text evidence="1">The sequence shown here is derived from an EMBL/GenBank/DDBJ whole genome shotgun (WGS) entry which is preliminary data.</text>
</comment>
<sequence>MSFETARTVTPSSFSQEFQFTRRPAVQYPTKAKQAVNISDDTLKKFATRKSEPLNIRNFSYRSNGLFGSEQLIGTRLNASA</sequence>